<dbReference type="Proteomes" id="UP001620645">
    <property type="component" value="Unassembled WGS sequence"/>
</dbReference>
<gene>
    <name evidence="1" type="ORF">niasHS_015943</name>
</gene>
<comment type="caution">
    <text evidence="1">The sequence shown here is derived from an EMBL/GenBank/DDBJ whole genome shotgun (WGS) entry which is preliminary data.</text>
</comment>
<evidence type="ECO:0000313" key="2">
    <source>
        <dbReference type="Proteomes" id="UP001620645"/>
    </source>
</evidence>
<evidence type="ECO:0000313" key="1">
    <source>
        <dbReference type="EMBL" id="KAL3069709.1"/>
    </source>
</evidence>
<dbReference type="SUPFAM" id="SSF53098">
    <property type="entry name" value="Ribonuclease H-like"/>
    <property type="match status" value="1"/>
</dbReference>
<dbReference type="AlphaFoldDB" id="A0ABD2HPR1"/>
<protein>
    <recommendedName>
        <fullName evidence="3">C2H2-type domain-containing protein</fullName>
    </recommendedName>
</protein>
<sequence>MDSDENSPIVINLDSYCRTPLTKLLEDGKASEFLVCKICERSFQKKCWRSISGHYQWHFGGYDIDKLKSDYKNQITCAALKGNPFRFFESEEFHQIVTAYALRMRNLLRPFIIHFGEWSGSEKTRKTVTEFIHNLLIKKGAAACETVTQIGRTTDEGQNMLSGGEERFLHVRCLCHVLATIARRTTDPYHGSRLSVAEKRQLNQFSDQLKELSKFVTTAKNIPQIDDFAGSFLLESVCTRWLTNHMMCRAFHEGIDKIKEAVAQHGDDSLKADLAALSVFKEDFEAYTGIFEAFSLAVAKLEVAKSPTINLVLPVLAKLELHIQRCSDDQGEEHSLQRALARSALSCLARKIERSLNRKIVCAAAYLGPNILRKMESISKKVPRCVRVMFGIWLLNSSCGTEDVQVVDRRQKLFLKMMSLRNLPHPHPCRASRMKCDFTRLCHVLKSSICWNFGVNKSLCQI</sequence>
<organism evidence="1 2">
    <name type="scientific">Heterodera schachtii</name>
    <name type="common">Sugarbeet cyst nematode worm</name>
    <name type="synonym">Tylenchus schachtii</name>
    <dbReference type="NCBI Taxonomy" id="97005"/>
    <lineage>
        <taxon>Eukaryota</taxon>
        <taxon>Metazoa</taxon>
        <taxon>Ecdysozoa</taxon>
        <taxon>Nematoda</taxon>
        <taxon>Chromadorea</taxon>
        <taxon>Rhabditida</taxon>
        <taxon>Tylenchina</taxon>
        <taxon>Tylenchomorpha</taxon>
        <taxon>Tylenchoidea</taxon>
        <taxon>Heteroderidae</taxon>
        <taxon>Heteroderinae</taxon>
        <taxon>Heterodera</taxon>
    </lineage>
</organism>
<accession>A0ABD2HPR1</accession>
<reference evidence="1 2" key="1">
    <citation type="submission" date="2024-10" db="EMBL/GenBank/DDBJ databases">
        <authorList>
            <person name="Kim D."/>
        </authorList>
    </citation>
    <scope>NUCLEOTIDE SEQUENCE [LARGE SCALE GENOMIC DNA]</scope>
    <source>
        <strain evidence="1">Taebaek</strain>
    </source>
</reference>
<dbReference type="InterPro" id="IPR012337">
    <property type="entry name" value="RNaseH-like_sf"/>
</dbReference>
<keyword evidence="2" id="KW-1185">Reference proteome</keyword>
<name>A0ABD2HPR1_HETSC</name>
<proteinExistence type="predicted"/>
<dbReference type="EMBL" id="JBICCN010000427">
    <property type="protein sequence ID" value="KAL3069709.1"/>
    <property type="molecule type" value="Genomic_DNA"/>
</dbReference>
<evidence type="ECO:0008006" key="3">
    <source>
        <dbReference type="Google" id="ProtNLM"/>
    </source>
</evidence>